<name>A0A914ZCJ0_PARUN</name>
<dbReference type="InterPro" id="IPR035899">
    <property type="entry name" value="DBL_dom_sf"/>
</dbReference>
<dbReference type="SUPFAM" id="SSF48065">
    <property type="entry name" value="DBL homology domain (DH-domain)"/>
    <property type="match status" value="1"/>
</dbReference>
<feature type="domain" description="DH" evidence="6">
    <location>
        <begin position="126"/>
        <end position="303"/>
    </location>
</feature>
<dbReference type="GO" id="GO:0005085">
    <property type="term" value="F:guanyl-nucleotide exchange factor activity"/>
    <property type="evidence" value="ECO:0007669"/>
    <property type="project" value="InterPro"/>
</dbReference>
<evidence type="ECO:0000313" key="8">
    <source>
        <dbReference type="WBParaSite" id="PgB01_g014_t02"/>
    </source>
</evidence>
<dbReference type="InterPro" id="IPR001452">
    <property type="entry name" value="SH3_domain"/>
</dbReference>
<dbReference type="Gene3D" id="2.30.30.40">
    <property type="entry name" value="SH3 Domains"/>
    <property type="match status" value="1"/>
</dbReference>
<feature type="coiled-coil region" evidence="3">
    <location>
        <begin position="627"/>
        <end position="668"/>
    </location>
</feature>
<feature type="domain" description="SH3" evidence="5">
    <location>
        <begin position="30"/>
        <end position="89"/>
    </location>
</feature>
<dbReference type="Proteomes" id="UP000887569">
    <property type="component" value="Unplaced"/>
</dbReference>
<dbReference type="Pfam" id="PF00621">
    <property type="entry name" value="RhoGEF"/>
    <property type="match status" value="1"/>
</dbReference>
<dbReference type="PRINTS" id="PR00452">
    <property type="entry name" value="SH3DOMAIN"/>
</dbReference>
<dbReference type="AlphaFoldDB" id="A0A914ZCJ0"/>
<proteinExistence type="predicted"/>
<dbReference type="Pfam" id="PF16523">
    <property type="entry name" value="betaPIX_CC"/>
    <property type="match status" value="1"/>
</dbReference>
<dbReference type="InterPro" id="IPR011993">
    <property type="entry name" value="PH-like_dom_sf"/>
</dbReference>
<dbReference type="CDD" id="cd11877">
    <property type="entry name" value="SH3_PIX"/>
    <property type="match status" value="1"/>
</dbReference>
<feature type="compositionally biased region" description="Polar residues" evidence="4">
    <location>
        <begin position="12"/>
        <end position="28"/>
    </location>
</feature>
<evidence type="ECO:0000256" key="1">
    <source>
        <dbReference type="ARBA" id="ARBA00022443"/>
    </source>
</evidence>
<organism evidence="7 8">
    <name type="scientific">Parascaris univalens</name>
    <name type="common">Nematode worm</name>
    <dbReference type="NCBI Taxonomy" id="6257"/>
    <lineage>
        <taxon>Eukaryota</taxon>
        <taxon>Metazoa</taxon>
        <taxon>Ecdysozoa</taxon>
        <taxon>Nematoda</taxon>
        <taxon>Chromadorea</taxon>
        <taxon>Rhabditida</taxon>
        <taxon>Spirurina</taxon>
        <taxon>Ascaridomorpha</taxon>
        <taxon>Ascaridoidea</taxon>
        <taxon>Ascarididae</taxon>
        <taxon>Parascaris</taxon>
    </lineage>
</organism>
<keyword evidence="3" id="KW-0175">Coiled coil</keyword>
<dbReference type="SUPFAM" id="SSF50044">
    <property type="entry name" value="SH3-domain"/>
    <property type="match status" value="1"/>
</dbReference>
<dbReference type="InterPro" id="IPR000219">
    <property type="entry name" value="DH_dom"/>
</dbReference>
<accession>A0A914ZCJ0</accession>
<dbReference type="WBParaSite" id="PgB01_g014_t02">
    <property type="protein sequence ID" value="PgB01_g014_t02"/>
    <property type="gene ID" value="PgB01_g014"/>
</dbReference>
<evidence type="ECO:0000256" key="2">
    <source>
        <dbReference type="PROSITE-ProRule" id="PRU00192"/>
    </source>
</evidence>
<evidence type="ECO:0000313" key="7">
    <source>
        <dbReference type="Proteomes" id="UP000887569"/>
    </source>
</evidence>
<dbReference type="SUPFAM" id="SSF50729">
    <property type="entry name" value="PH domain-like"/>
    <property type="match status" value="1"/>
</dbReference>
<dbReference type="PROSITE" id="PS50010">
    <property type="entry name" value="DH_2"/>
    <property type="match status" value="1"/>
</dbReference>
<protein>
    <submittedName>
        <fullName evidence="8">Rho guanine nucleotide exchange factor 7</fullName>
    </submittedName>
</protein>
<feature type="region of interest" description="Disordered" evidence="4">
    <location>
        <begin position="1"/>
        <end position="31"/>
    </location>
</feature>
<dbReference type="GO" id="GO:0005737">
    <property type="term" value="C:cytoplasm"/>
    <property type="evidence" value="ECO:0007669"/>
    <property type="project" value="TreeGrafter"/>
</dbReference>
<dbReference type="PANTHER" id="PTHR46026:SF1">
    <property type="entry name" value="RHO-TYPE GUANINE NUCLEOTIDE EXCHANGE FACTOR, ISOFORM F"/>
    <property type="match status" value="1"/>
</dbReference>
<evidence type="ECO:0000256" key="3">
    <source>
        <dbReference type="SAM" id="Coils"/>
    </source>
</evidence>
<dbReference type="InterPro" id="IPR032409">
    <property type="entry name" value="GEF6/7_CC"/>
</dbReference>
<evidence type="ECO:0000256" key="4">
    <source>
        <dbReference type="SAM" id="MobiDB-lite"/>
    </source>
</evidence>
<keyword evidence="7" id="KW-1185">Reference proteome</keyword>
<dbReference type="PANTHER" id="PTHR46026">
    <property type="entry name" value="RHO-TYPE GUANINE NUCLEOTIDE EXCHANGE FACTOR, ISOFORM F"/>
    <property type="match status" value="1"/>
</dbReference>
<keyword evidence="1 2" id="KW-0728">SH3 domain</keyword>
<dbReference type="InterPro" id="IPR036028">
    <property type="entry name" value="SH3-like_dom_sf"/>
</dbReference>
<dbReference type="Gene3D" id="1.20.900.10">
    <property type="entry name" value="Dbl homology (DH) domain"/>
    <property type="match status" value="1"/>
</dbReference>
<dbReference type="Pfam" id="PF00018">
    <property type="entry name" value="SH3_1"/>
    <property type="match status" value="1"/>
</dbReference>
<dbReference type="Gene3D" id="1.20.5.390">
    <property type="entry name" value="L1 transposable element, trimerization domain"/>
    <property type="match status" value="1"/>
</dbReference>
<dbReference type="Gene3D" id="2.30.29.30">
    <property type="entry name" value="Pleckstrin-homology domain (PH domain)/Phosphotyrosine-binding domain (PTB)"/>
    <property type="match status" value="1"/>
</dbReference>
<dbReference type="SMART" id="SM00325">
    <property type="entry name" value="RhoGEF"/>
    <property type="match status" value="1"/>
</dbReference>
<sequence length="682" mass="76970">MSNIEGLHEESPSSSDVHSAQSKQNTHNGGVPVFARAKHSFEGRNNDELSFRKGDIITITQQLEGGWWEGTLHSNTGWFPCDYVVIIPPSERFLRTRTGTTLANGQSTISAEEMASFAPDTSRQTYRQQIMKGFLESELKYVQSITNFYNDVMLKIKVSKMISEEDFEVLAGNLQLLVVHQREVFDKMHETVERDVNNAKIGGILLRAAPLLRQLLRFYCENHPKAVDLILQNRNEYERIASELGWSIKDFISSLSRPFRHLDTYASTLNELERSMNEAHPDRGDTQRAASVFRDISNYCATLRKQKEMQLELKSSGLVEGLSSAEMNQLGEIIYMGTVSVGDEDELNDEQLPNDRCIVLFVSTVVVLEITPNMNSYVLKQTIPTEGIIVQKAEGKATLYLCSVNGTKHLSMNISSNDELQRWLESFAMCPKLVIDDSCCSSISPVQPQRIEMGSVRSVAEISPLRKAEVSQLPSAIKADNAKKIEVSSGFRFDHELEMILPECGDESEEPKRSTARPTKMYSGYCLRPYPASRGNYAVDYSKKANVKMRKGTSQTDQEDAFLLKIIEGYCSLSHGSRSKKLSASSRAMGDVYQPPQLLVAEDEKIFVEEMIGDEVVVHEKTLVDTVYALKDQINSLQREVRQLSKTMEKEQKARRRLEEVVRRFNDQYSTSSTPKPSIDSI</sequence>
<evidence type="ECO:0000259" key="6">
    <source>
        <dbReference type="PROSITE" id="PS50010"/>
    </source>
</evidence>
<feature type="compositionally biased region" description="Basic and acidic residues" evidence="4">
    <location>
        <begin position="1"/>
        <end position="11"/>
    </location>
</feature>
<reference evidence="8" key="1">
    <citation type="submission" date="2022-11" db="UniProtKB">
        <authorList>
            <consortium name="WormBaseParasite"/>
        </authorList>
    </citation>
    <scope>IDENTIFICATION</scope>
</reference>
<evidence type="ECO:0000259" key="5">
    <source>
        <dbReference type="PROSITE" id="PS50002"/>
    </source>
</evidence>
<dbReference type="PROSITE" id="PS50002">
    <property type="entry name" value="SH3"/>
    <property type="match status" value="1"/>
</dbReference>
<dbReference type="SMART" id="SM00326">
    <property type="entry name" value="SH3"/>
    <property type="match status" value="1"/>
</dbReference>